<dbReference type="GO" id="GO:0000981">
    <property type="term" value="F:DNA-binding transcription factor activity, RNA polymerase II-specific"/>
    <property type="evidence" value="ECO:0007669"/>
    <property type="project" value="InterPro"/>
</dbReference>
<evidence type="ECO:0000313" key="8">
    <source>
        <dbReference type="Proteomes" id="UP001194746"/>
    </source>
</evidence>
<comment type="subcellular location">
    <subcellularLocation>
        <location evidence="1">Nucleus</location>
    </subcellularLocation>
</comment>
<dbReference type="PANTHER" id="PTHR47338:SF5">
    <property type="entry name" value="ZN(II)2CYS6 TRANSCRIPTION FACTOR (EUROFUNG)"/>
    <property type="match status" value="1"/>
</dbReference>
<dbReference type="AlphaFoldDB" id="A0AAD4CM16"/>
<accession>A0AAD4CM16</accession>
<feature type="region of interest" description="Disordered" evidence="6">
    <location>
        <begin position="381"/>
        <end position="416"/>
    </location>
</feature>
<proteinExistence type="predicted"/>
<sequence length="531" mass="59341">MHKAARAPHAQGFAESIAHEARKCIRTSNIPQDQVNNIQIICVLIEYEASQAHGRQAWIDIGETNCIAPRFVQLAISDFDFDSKHIDFLAAAERYLCIAQASHSLGHRHLQPSDSRPGQRPRLDYLSCPEECPHLVELLEVLACIYQLCLTPFSEQNPLPWTAESKFQALQDELEEYLLRHPNTFFFGSNTAPSHDPRPPDMEVCVSSMIWHCCVIVLNRIFLPIPDRGHRIAAEAGQEPADRYAQFPKAPPLFLKEKSHRCASSADAICDISRDIIRNGGFYSVTSALISVNRLALAPKPYDDRVVESMQLSYVVLGALGTFYAPAKYWIEVLVHAHDTKTLVRHLSEPVDMLFTSYFSRFVDIEEPVFMPLDLKGSGATLGDTQTSNELDQMTDPRNKSQSQSEGSDTRAPASTVPEWLQAYTGHLSGDIDSDDEHNSVKGSPHRSAVDMEPQPAQEIPISTFDEGQDIMNLQLGDWMTADADQEFLALFDHMPTFDELNPGMHLFPALGSLMNGANMWSDMLTDSTSK</sequence>
<keyword evidence="3" id="KW-0805">Transcription regulation</keyword>
<evidence type="ECO:0000256" key="3">
    <source>
        <dbReference type="ARBA" id="ARBA00023015"/>
    </source>
</evidence>
<evidence type="ECO:0000256" key="2">
    <source>
        <dbReference type="ARBA" id="ARBA00022723"/>
    </source>
</evidence>
<dbReference type="CDD" id="cd12148">
    <property type="entry name" value="fungal_TF_MHR"/>
    <property type="match status" value="1"/>
</dbReference>
<reference evidence="7" key="2">
    <citation type="submission" date="2020-02" db="EMBL/GenBank/DDBJ databases">
        <authorList>
            <person name="Gilchrist C.L.M."/>
            <person name="Chooi Y.-H."/>
        </authorList>
    </citation>
    <scope>NUCLEOTIDE SEQUENCE</scope>
    <source>
        <strain evidence="7">MST-FP2251</strain>
    </source>
</reference>
<protein>
    <recommendedName>
        <fullName evidence="9">Transcription factor domain-containing protein</fullName>
    </recommendedName>
</protein>
<keyword evidence="5" id="KW-0539">Nucleus</keyword>
<dbReference type="EMBL" id="VCAU01000041">
    <property type="protein sequence ID" value="KAF9888966.1"/>
    <property type="molecule type" value="Genomic_DNA"/>
</dbReference>
<feature type="compositionally biased region" description="Polar residues" evidence="6">
    <location>
        <begin position="383"/>
        <end position="392"/>
    </location>
</feature>
<feature type="region of interest" description="Disordered" evidence="6">
    <location>
        <begin position="428"/>
        <end position="454"/>
    </location>
</feature>
<evidence type="ECO:0000313" key="7">
    <source>
        <dbReference type="EMBL" id="KAF9888966.1"/>
    </source>
</evidence>
<evidence type="ECO:0000256" key="1">
    <source>
        <dbReference type="ARBA" id="ARBA00004123"/>
    </source>
</evidence>
<dbReference type="Proteomes" id="UP001194746">
    <property type="component" value="Unassembled WGS sequence"/>
</dbReference>
<keyword evidence="2" id="KW-0479">Metal-binding</keyword>
<evidence type="ECO:0000256" key="6">
    <source>
        <dbReference type="SAM" id="MobiDB-lite"/>
    </source>
</evidence>
<gene>
    <name evidence="7" type="ORF">FE257_008136</name>
</gene>
<evidence type="ECO:0000256" key="4">
    <source>
        <dbReference type="ARBA" id="ARBA00023163"/>
    </source>
</evidence>
<evidence type="ECO:0008006" key="9">
    <source>
        <dbReference type="Google" id="ProtNLM"/>
    </source>
</evidence>
<dbReference type="PANTHER" id="PTHR47338">
    <property type="entry name" value="ZN(II)2CYS6 TRANSCRIPTION FACTOR (EUROFUNG)-RELATED"/>
    <property type="match status" value="1"/>
</dbReference>
<dbReference type="InterPro" id="IPR050815">
    <property type="entry name" value="TF_fung"/>
</dbReference>
<keyword evidence="4" id="KW-0804">Transcription</keyword>
<dbReference type="GO" id="GO:0005634">
    <property type="term" value="C:nucleus"/>
    <property type="evidence" value="ECO:0007669"/>
    <property type="project" value="UniProtKB-SubCell"/>
</dbReference>
<comment type="caution">
    <text evidence="7">The sequence shown here is derived from an EMBL/GenBank/DDBJ whole genome shotgun (WGS) entry which is preliminary data.</text>
</comment>
<evidence type="ECO:0000256" key="5">
    <source>
        <dbReference type="ARBA" id="ARBA00023242"/>
    </source>
</evidence>
<organism evidence="7 8">
    <name type="scientific">Aspergillus nanangensis</name>
    <dbReference type="NCBI Taxonomy" id="2582783"/>
    <lineage>
        <taxon>Eukaryota</taxon>
        <taxon>Fungi</taxon>
        <taxon>Dikarya</taxon>
        <taxon>Ascomycota</taxon>
        <taxon>Pezizomycotina</taxon>
        <taxon>Eurotiomycetes</taxon>
        <taxon>Eurotiomycetidae</taxon>
        <taxon>Eurotiales</taxon>
        <taxon>Aspergillaceae</taxon>
        <taxon>Aspergillus</taxon>
        <taxon>Aspergillus subgen. Circumdati</taxon>
    </lineage>
</organism>
<name>A0AAD4CM16_ASPNN</name>
<dbReference type="GO" id="GO:0046872">
    <property type="term" value="F:metal ion binding"/>
    <property type="evidence" value="ECO:0007669"/>
    <property type="project" value="UniProtKB-KW"/>
</dbReference>
<reference evidence="7" key="1">
    <citation type="journal article" date="2019" name="Beilstein J. Org. Chem.">
        <title>Nanangenines: drimane sesquiterpenoids as the dominant metabolite cohort of a novel Australian fungus, Aspergillus nanangensis.</title>
        <authorList>
            <person name="Lacey H.J."/>
            <person name="Gilchrist C.L.M."/>
            <person name="Crombie A."/>
            <person name="Kalaitzis J.A."/>
            <person name="Vuong D."/>
            <person name="Rutledge P.J."/>
            <person name="Turner P."/>
            <person name="Pitt J.I."/>
            <person name="Lacey E."/>
            <person name="Chooi Y.H."/>
            <person name="Piggott A.M."/>
        </authorList>
    </citation>
    <scope>NUCLEOTIDE SEQUENCE</scope>
    <source>
        <strain evidence="7">MST-FP2251</strain>
    </source>
</reference>
<keyword evidence="8" id="KW-1185">Reference proteome</keyword>